<gene>
    <name evidence="5" type="ORF">BZARG_578</name>
</gene>
<name>G2EHJ0_9FLAO</name>
<dbReference type="EMBL" id="AFXZ01000067">
    <property type="protein sequence ID" value="EGV42102.1"/>
    <property type="molecule type" value="Genomic_DNA"/>
</dbReference>
<dbReference type="PATRIC" id="fig|1046627.3.peg.2966"/>
<comment type="caution">
    <text evidence="5">The sequence shown here is derived from an EMBL/GenBank/DDBJ whole genome shotgun (WGS) entry which is preliminary data.</text>
</comment>
<keyword evidence="5" id="KW-0418">Kinase</keyword>
<dbReference type="InterPro" id="IPR036890">
    <property type="entry name" value="HATPase_C_sf"/>
</dbReference>
<dbReference type="Pfam" id="PF13185">
    <property type="entry name" value="GAF_2"/>
    <property type="match status" value="1"/>
</dbReference>
<dbReference type="SMART" id="SM00387">
    <property type="entry name" value="HATPase_c"/>
    <property type="match status" value="1"/>
</dbReference>
<dbReference type="InterPro" id="IPR003594">
    <property type="entry name" value="HATPase_dom"/>
</dbReference>
<dbReference type="InterPro" id="IPR036097">
    <property type="entry name" value="HisK_dim/P_sf"/>
</dbReference>
<feature type="domain" description="Histidine kinase" evidence="4">
    <location>
        <begin position="187"/>
        <end position="401"/>
    </location>
</feature>
<dbReference type="SUPFAM" id="SSF55781">
    <property type="entry name" value="GAF domain-like"/>
    <property type="match status" value="1"/>
</dbReference>
<dbReference type="Proteomes" id="UP000003730">
    <property type="component" value="Unassembled WGS sequence"/>
</dbReference>
<dbReference type="AlphaFoldDB" id="G2EHJ0"/>
<evidence type="ECO:0000313" key="5">
    <source>
        <dbReference type="EMBL" id="EGV42102.1"/>
    </source>
</evidence>
<dbReference type="SMART" id="SM00065">
    <property type="entry name" value="GAF"/>
    <property type="match status" value="1"/>
</dbReference>
<evidence type="ECO:0000256" key="1">
    <source>
        <dbReference type="ARBA" id="ARBA00000085"/>
    </source>
</evidence>
<dbReference type="Gene3D" id="3.30.565.10">
    <property type="entry name" value="Histidine kinase-like ATPase, C-terminal domain"/>
    <property type="match status" value="1"/>
</dbReference>
<evidence type="ECO:0000256" key="2">
    <source>
        <dbReference type="ARBA" id="ARBA00012438"/>
    </source>
</evidence>
<keyword evidence="3" id="KW-0597">Phosphoprotein</keyword>
<dbReference type="CDD" id="cd00075">
    <property type="entry name" value="HATPase"/>
    <property type="match status" value="1"/>
</dbReference>
<dbReference type="Gene3D" id="3.30.450.40">
    <property type="match status" value="1"/>
</dbReference>
<reference evidence="5 6" key="1">
    <citation type="journal article" date="2008" name="Int. J. Syst. Evol. Microbiol.">
        <title>Bizionia argentinensis sp. nov., isolated from surface marine water in Antarctica.</title>
        <authorList>
            <person name="Bercovich A."/>
            <person name="Vazquez S.C."/>
            <person name="Yankilevich P."/>
            <person name="Coria S.H."/>
            <person name="Foti M."/>
            <person name="Hernandez E."/>
            <person name="Vidal A."/>
            <person name="Ruberto L."/>
            <person name="Melo C."/>
            <person name="Marenssi S."/>
            <person name="Criscuolo M."/>
            <person name="Memoli M."/>
            <person name="Arguelles M."/>
            <person name="Mac Cormack W.P."/>
        </authorList>
    </citation>
    <scope>NUCLEOTIDE SEQUENCE [LARGE SCALE GENOMIC DNA]</scope>
    <source>
        <strain evidence="5 6">JUB59</strain>
    </source>
</reference>
<dbReference type="GO" id="GO:0000155">
    <property type="term" value="F:phosphorelay sensor kinase activity"/>
    <property type="evidence" value="ECO:0007669"/>
    <property type="project" value="InterPro"/>
</dbReference>
<dbReference type="PROSITE" id="PS50109">
    <property type="entry name" value="HIS_KIN"/>
    <property type="match status" value="1"/>
</dbReference>
<dbReference type="EC" id="2.7.13.3" evidence="2"/>
<dbReference type="InterPro" id="IPR003661">
    <property type="entry name" value="HisK_dim/P_dom"/>
</dbReference>
<comment type="catalytic activity">
    <reaction evidence="1">
        <text>ATP + protein L-histidine = ADP + protein N-phospho-L-histidine.</text>
        <dbReference type="EC" id="2.7.13.3"/>
    </reaction>
</comment>
<evidence type="ECO:0000256" key="3">
    <source>
        <dbReference type="ARBA" id="ARBA00022553"/>
    </source>
</evidence>
<dbReference type="SUPFAM" id="SSF47384">
    <property type="entry name" value="Homodimeric domain of signal transducing histidine kinase"/>
    <property type="match status" value="1"/>
</dbReference>
<dbReference type="InterPro" id="IPR005467">
    <property type="entry name" value="His_kinase_dom"/>
</dbReference>
<dbReference type="InterPro" id="IPR029016">
    <property type="entry name" value="GAF-like_dom_sf"/>
</dbReference>
<keyword evidence="6" id="KW-1185">Reference proteome</keyword>
<dbReference type="InterPro" id="IPR003018">
    <property type="entry name" value="GAF"/>
</dbReference>
<keyword evidence="5" id="KW-0808">Transferase</keyword>
<dbReference type="CDD" id="cd00082">
    <property type="entry name" value="HisKA"/>
    <property type="match status" value="1"/>
</dbReference>
<accession>G2EHJ0</accession>
<dbReference type="Pfam" id="PF02518">
    <property type="entry name" value="HATPase_c"/>
    <property type="match status" value="1"/>
</dbReference>
<proteinExistence type="predicted"/>
<dbReference type="PANTHER" id="PTHR43102:SF2">
    <property type="entry name" value="GAF DOMAIN-CONTAINING PROTEIN"/>
    <property type="match status" value="1"/>
</dbReference>
<sequence length="402" mass="45341">MITPSLPENEKQRQRAVERYVLLDSLPESSYDEITALASLITDAPISLITLLHSDRNFFKSHYGLPFNQSPRNISFCGHAIISDHPITIIEDARKDDRFHDNPLVLEQGAVFYAGVPLVDPQGYRLGTLCIFDTKPKTLDHKQIATLKVLANQVVRLFEERVANMKLEALKEELVLRNENLRKFANVISHDLKSPLANITSLIDLLEDDFKELASPQSLEYLQYLKSSSNSLRDYIDGLLIFYSNSELAESNKVSMKFEDYMEHIKNLCHINREKVTFNYSKNVGDIVVNKSALSQILMNLITNSIKYNDKEVTVIDVACTSNENDYIFEVKDNGPGIPADKKDVVFNLFSVIGEDKYKNKGTGIGLATVKKLVENLGGNIRISLPESGGCIFTFNLKRSDN</sequence>
<organism evidence="5 6">
    <name type="scientific">Bizionia argentinensis JUB59</name>
    <dbReference type="NCBI Taxonomy" id="1046627"/>
    <lineage>
        <taxon>Bacteria</taxon>
        <taxon>Pseudomonadati</taxon>
        <taxon>Bacteroidota</taxon>
        <taxon>Flavobacteriia</taxon>
        <taxon>Flavobacteriales</taxon>
        <taxon>Flavobacteriaceae</taxon>
        <taxon>Bizionia</taxon>
    </lineage>
</organism>
<dbReference type="SMART" id="SM00388">
    <property type="entry name" value="HisKA"/>
    <property type="match status" value="1"/>
</dbReference>
<dbReference type="OrthoDB" id="9811889at2"/>
<evidence type="ECO:0000259" key="4">
    <source>
        <dbReference type="PROSITE" id="PS50109"/>
    </source>
</evidence>
<protein>
    <recommendedName>
        <fullName evidence="2">histidine kinase</fullName>
        <ecNumber evidence="2">2.7.13.3</ecNumber>
    </recommendedName>
</protein>
<dbReference type="eggNOG" id="COG2205">
    <property type="taxonomic scope" value="Bacteria"/>
</dbReference>
<dbReference type="PRINTS" id="PR00344">
    <property type="entry name" value="BCTRLSENSOR"/>
</dbReference>
<dbReference type="Gene3D" id="1.10.287.130">
    <property type="match status" value="1"/>
</dbReference>
<dbReference type="PANTHER" id="PTHR43102">
    <property type="entry name" value="SLR1143 PROTEIN"/>
    <property type="match status" value="1"/>
</dbReference>
<dbReference type="RefSeq" id="WP_008639461.1">
    <property type="nucleotide sequence ID" value="NZ_AFXZ01000067.1"/>
</dbReference>
<dbReference type="STRING" id="1046627.BZARG_578"/>
<evidence type="ECO:0000313" key="6">
    <source>
        <dbReference type="Proteomes" id="UP000003730"/>
    </source>
</evidence>
<dbReference type="SUPFAM" id="SSF55874">
    <property type="entry name" value="ATPase domain of HSP90 chaperone/DNA topoisomerase II/histidine kinase"/>
    <property type="match status" value="1"/>
</dbReference>
<dbReference type="Pfam" id="PF00512">
    <property type="entry name" value="HisKA"/>
    <property type="match status" value="1"/>
</dbReference>
<dbReference type="InterPro" id="IPR004358">
    <property type="entry name" value="Sig_transdc_His_kin-like_C"/>
</dbReference>